<dbReference type="SUPFAM" id="SSF102114">
    <property type="entry name" value="Radical SAM enzymes"/>
    <property type="match status" value="1"/>
</dbReference>
<dbReference type="InterPro" id="IPR013785">
    <property type="entry name" value="Aldolase_TIM"/>
</dbReference>
<accession>A0A1G6S1E2</accession>
<dbReference type="InterPro" id="IPR026497">
    <property type="entry name" value="GRASP-with-SPASM"/>
</dbReference>
<gene>
    <name evidence="1" type="ORF">SAMN05216323_108410</name>
</gene>
<dbReference type="NCBIfam" id="TIGR04193">
    <property type="entry name" value="SPASM_w_grasp"/>
    <property type="match status" value="1"/>
</dbReference>
<dbReference type="STRING" id="1640674.SAMN05216323_108410"/>
<evidence type="ECO:0000313" key="2">
    <source>
        <dbReference type="Proteomes" id="UP000199452"/>
    </source>
</evidence>
<protein>
    <submittedName>
        <fullName evidence="1">SPASM domain peptide maturase, grasp-with-spasm system</fullName>
    </submittedName>
</protein>
<keyword evidence="2" id="KW-1185">Reference proteome</keyword>
<evidence type="ECO:0000313" key="1">
    <source>
        <dbReference type="EMBL" id="SDD09996.1"/>
    </source>
</evidence>
<proteinExistence type="predicted"/>
<sequence>MEKKLKFFEECRVVKGYSRSAIYELLRNRYKLIPNSLADLLLTCDGMSVVQIKKYYENKYDDTIDEYIDFLLENEFVFFTDDFDCFPPLNLEWHSNSKISNAVICDNNSEHNYDYLFERLEEYNCRAIQFRFFHKCSKIYLSDIFEKLKHSRLTLIEVILPFNSDLDVSDYRDIVLGNMRVSSFYIHSAPKDGVEFVDKEKLLPLYFSKDKIVDNSFCGFIHPRNFRVSMGMFCESQGNNSCLNRKLSIDEKGKVKNCPSMTNSFGVLNDKELDKIVEDDLFKYWWTKNKSIIQVCRDCEFRFMCLDCRAYIVDDNDVLSMPRKCGYNPYVAKWAGQDGFVSVESWLQKNGS</sequence>
<organism evidence="1 2">
    <name type="scientific">Williamwhitmania taraxaci</name>
    <dbReference type="NCBI Taxonomy" id="1640674"/>
    <lineage>
        <taxon>Bacteria</taxon>
        <taxon>Pseudomonadati</taxon>
        <taxon>Bacteroidota</taxon>
        <taxon>Bacteroidia</taxon>
        <taxon>Bacteroidales</taxon>
        <taxon>Williamwhitmaniaceae</taxon>
        <taxon>Williamwhitmania</taxon>
    </lineage>
</organism>
<name>A0A1G6S1E2_9BACT</name>
<reference evidence="1 2" key="1">
    <citation type="submission" date="2016-09" db="EMBL/GenBank/DDBJ databases">
        <authorList>
            <person name="Capua I."/>
            <person name="De Benedictis P."/>
            <person name="Joannis T."/>
            <person name="Lombin L.H."/>
            <person name="Cattoli G."/>
        </authorList>
    </citation>
    <scope>NUCLEOTIDE SEQUENCE [LARGE SCALE GENOMIC DNA]</scope>
    <source>
        <strain evidence="1 2">A7P-90m</strain>
    </source>
</reference>
<dbReference type="InterPro" id="IPR058240">
    <property type="entry name" value="rSAM_sf"/>
</dbReference>
<dbReference type="Gene3D" id="3.20.20.70">
    <property type="entry name" value="Aldolase class I"/>
    <property type="match status" value="1"/>
</dbReference>
<dbReference type="EMBL" id="FMYP01000084">
    <property type="protein sequence ID" value="SDD09996.1"/>
    <property type="molecule type" value="Genomic_DNA"/>
</dbReference>
<dbReference type="AlphaFoldDB" id="A0A1G6S1E2"/>
<dbReference type="Proteomes" id="UP000199452">
    <property type="component" value="Unassembled WGS sequence"/>
</dbReference>
<dbReference type="OrthoDB" id="9808591at2"/>
<dbReference type="RefSeq" id="WP_092440644.1">
    <property type="nucleotide sequence ID" value="NZ_FMYP01000084.1"/>
</dbReference>